<dbReference type="PROSITE" id="PS51050">
    <property type="entry name" value="ZF_CW"/>
    <property type="match status" value="1"/>
</dbReference>
<feature type="region of interest" description="Disordered" evidence="7">
    <location>
        <begin position="1051"/>
        <end position="1107"/>
    </location>
</feature>
<dbReference type="RefSeq" id="XP_029567759.1">
    <property type="nucleotide sequence ID" value="XM_029711899.1"/>
</dbReference>
<keyword evidence="6" id="KW-0539">Nucleus</keyword>
<dbReference type="Pfam" id="PF13589">
    <property type="entry name" value="HATPase_c_3"/>
    <property type="match status" value="1"/>
</dbReference>
<dbReference type="Gene3D" id="3.30.565.10">
    <property type="entry name" value="Histidine kinase-like ATPase, C-terminal domain"/>
    <property type="match status" value="1"/>
</dbReference>
<proteinExistence type="predicted"/>
<evidence type="ECO:0000313" key="9">
    <source>
        <dbReference type="Ensembl" id="ENSSTUP00000016964.1"/>
    </source>
</evidence>
<feature type="compositionally biased region" description="Low complexity" evidence="7">
    <location>
        <begin position="563"/>
        <end position="580"/>
    </location>
</feature>
<dbReference type="Gene3D" id="3.30.40.100">
    <property type="match status" value="1"/>
</dbReference>
<dbReference type="PANTHER" id="PTHR23336:SF17">
    <property type="entry name" value="MORC FAMILY CW-TYPE ZINC FINGER PROTEIN 3"/>
    <property type="match status" value="1"/>
</dbReference>
<dbReference type="KEGG" id="stru:115161141"/>
<evidence type="ECO:0000313" key="10">
    <source>
        <dbReference type="Proteomes" id="UP000472277"/>
    </source>
</evidence>
<feature type="compositionally biased region" description="Low complexity" evidence="7">
    <location>
        <begin position="859"/>
        <end position="876"/>
    </location>
</feature>
<dbReference type="GO" id="GO:0016887">
    <property type="term" value="F:ATP hydrolysis activity"/>
    <property type="evidence" value="ECO:0007669"/>
    <property type="project" value="InterPro"/>
</dbReference>
<feature type="compositionally biased region" description="Basic and acidic residues" evidence="7">
    <location>
        <begin position="1051"/>
        <end position="1079"/>
    </location>
</feature>
<dbReference type="Pfam" id="PF07496">
    <property type="entry name" value="zf-CW"/>
    <property type="match status" value="1"/>
</dbReference>
<sequence length="1156" mass="128771">MASQVQRGVPLSALCPKFLHTNSTSHTWPFSAIAELIDNAYDPDVNAKQFWIDKTQFKGQDCLIFMDNGNGLDYEKMHKMLSFGYSDKTVINGQHPIGLYGNGFKSGSMRLGRDAIVFSKSLDGDTMHVGMLSQSYLAQIKAEQIIVPIVSFQRVAHNQFRVNEKHKASLQDILYYSLFKTENELLTELKAINSTCSMGSSGTRIIIWSLRRTLTGQTEFDFTTSSYDIRIPLDVLESTSEQYRRSELLTKPESYYSLRAYCSILYLKPRMQIVIRGQKVKTELISKSLAYIAKDYYKPNFVNRRIPITFGYNTKSKDQYGIMMYHKNRLIKPYERVGVQLKANIQGLGVIGVIECNFLEPTHNKQDFDNTDKYRKTINNLGVKLEDYWKEIRFKRDKEDPNSTVPVEDTMKRPDQNWVQCDTCLRWRKLPDGIDCRLLPEKWFCHMNPDPQFRSCMVEEEPEDSDDDQPSYQKTYKQHERNTKMQQEWKRQQYEDEQKKAERMRIAALARQNEALRRQQEDLKLQLIKTSSFRTAVQMSPASAPPTVRVNVKAPLSTRATTASPLSARPRSSPLRISPLTQSGTSPSSNHMPIISSVCSLSSPPAPSTPSRMKRTLAMTSERDTKRPRVNGFHQNTSMGTASTAAEMNVSSPSVIIPIDDDDDEITDDDDIVILETNSTPIPKKATFDMAKVKSESRAVETPSGTGNVRTNGIGTSSVETGTAATNLSPLPPSSEQMSITTQTDIRGEVKDEEEERKKKEEVEKEKERIENRTKVKNKEEDDKKREKEERDRKRTEPGPSSAGPSSAGPSSAGPSSAGPSSAGLSSAGLSSAGPSTPGPSTPGPSTPGPSTPGPSTPGPSSAGPSSAGPSSAAPSTPGPSTPGPSTPGPSSAGPFSAGPSVPDPSDLPRIDFRNLSEAQEQQDQLLELMQAAAHERDQFKEQVHKLTCQLHDLEGSMQEHSRAAVKREQCHLACQTGAGDGEREQAEGSKVSDQLAVQVDTLLQDLSNANCERDMLRSQVEAMKEERGNLWSQCETLQRDVVELRREKQEWEREKQEREKQEREKQEKEEREKEEREAAQAVAAQTERGDVAATGAANGSTSEAPQTLRELRRSIGRLLVTFVPALDLEQVNYDCPVIDEILDQVLTDVETLGPA</sequence>
<dbReference type="Pfam" id="PF17942">
    <property type="entry name" value="Morc6_S5"/>
    <property type="match status" value="1"/>
</dbReference>
<keyword evidence="10" id="KW-1185">Reference proteome</keyword>
<evidence type="ECO:0000256" key="4">
    <source>
        <dbReference type="ARBA" id="ARBA00022833"/>
    </source>
</evidence>
<feature type="compositionally biased region" description="Polar residues" evidence="7">
    <location>
        <begin position="581"/>
        <end position="591"/>
    </location>
</feature>
<evidence type="ECO:0000256" key="2">
    <source>
        <dbReference type="ARBA" id="ARBA00022723"/>
    </source>
</evidence>
<feature type="compositionally biased region" description="Low complexity" evidence="7">
    <location>
        <begin position="916"/>
        <end position="930"/>
    </location>
</feature>
<keyword evidence="3" id="KW-0863">Zinc-finger</keyword>
<keyword evidence="4" id="KW-0862">Zinc</keyword>
<dbReference type="PANTHER" id="PTHR23336">
    <property type="entry name" value="ZINC FINGER CW-TYPE COILED-COIL DOMAIN PROTEIN 3"/>
    <property type="match status" value="1"/>
</dbReference>
<name>A0A673WY65_SALTR</name>
<dbReference type="InterPro" id="IPR036890">
    <property type="entry name" value="HATPase_C_sf"/>
</dbReference>
<dbReference type="GeneID" id="115161141"/>
<evidence type="ECO:0000256" key="3">
    <source>
        <dbReference type="ARBA" id="ARBA00022771"/>
    </source>
</evidence>
<feature type="compositionally biased region" description="Polar residues" evidence="7">
    <location>
        <begin position="703"/>
        <end position="745"/>
    </location>
</feature>
<feature type="compositionally biased region" description="Polar residues" evidence="7">
    <location>
        <begin position="633"/>
        <end position="647"/>
    </location>
</feature>
<feature type="compositionally biased region" description="Basic and acidic residues" evidence="7">
    <location>
        <begin position="477"/>
        <end position="496"/>
    </location>
</feature>
<dbReference type="InParanoid" id="A0A673WY65"/>
<evidence type="ECO:0000256" key="1">
    <source>
        <dbReference type="ARBA" id="ARBA00004123"/>
    </source>
</evidence>
<evidence type="ECO:0000259" key="8">
    <source>
        <dbReference type="PROSITE" id="PS51050"/>
    </source>
</evidence>
<feature type="region of interest" description="Disordered" evidence="7">
    <location>
        <begin position="695"/>
        <end position="930"/>
    </location>
</feature>
<feature type="compositionally biased region" description="Basic and acidic residues" evidence="7">
    <location>
        <begin position="746"/>
        <end position="797"/>
    </location>
</feature>
<reference evidence="9" key="1">
    <citation type="submission" date="2025-08" db="UniProtKB">
        <authorList>
            <consortium name="Ensembl"/>
        </authorList>
    </citation>
    <scope>IDENTIFICATION</scope>
</reference>
<reference evidence="9" key="2">
    <citation type="submission" date="2025-09" db="UniProtKB">
        <authorList>
            <consortium name="Ensembl"/>
        </authorList>
    </citation>
    <scope>IDENTIFICATION</scope>
</reference>
<accession>A0A673WY65</accession>
<keyword evidence="2" id="KW-0479">Metal-binding</keyword>
<feature type="compositionally biased region" description="Pro residues" evidence="7">
    <location>
        <begin position="837"/>
        <end position="858"/>
    </location>
</feature>
<dbReference type="GO" id="GO:0016605">
    <property type="term" value="C:PML body"/>
    <property type="evidence" value="ECO:0007669"/>
    <property type="project" value="TreeGrafter"/>
</dbReference>
<dbReference type="GeneTree" id="ENSGT00940000166160"/>
<feature type="region of interest" description="Disordered" evidence="7">
    <location>
        <begin position="559"/>
        <end position="647"/>
    </location>
</feature>
<feature type="region of interest" description="Disordered" evidence="7">
    <location>
        <begin position="458"/>
        <end position="496"/>
    </location>
</feature>
<dbReference type="OrthoDB" id="757982at2759"/>
<protein>
    <submittedName>
        <fullName evidence="9">MORC family CW-type zinc finger 3a</fullName>
    </submittedName>
</protein>
<evidence type="ECO:0000256" key="6">
    <source>
        <dbReference type="ARBA" id="ARBA00023242"/>
    </source>
</evidence>
<feature type="compositionally biased region" description="Low complexity" evidence="7">
    <location>
        <begin position="798"/>
        <end position="836"/>
    </location>
</feature>
<dbReference type="CDD" id="cd16931">
    <property type="entry name" value="HATPase_MORC-like"/>
    <property type="match status" value="1"/>
</dbReference>
<dbReference type="Proteomes" id="UP000472277">
    <property type="component" value="Chromosome 24"/>
</dbReference>
<dbReference type="OMA" id="IPYEKTH"/>
<keyword evidence="5" id="KW-0175">Coiled coil</keyword>
<dbReference type="InterPro" id="IPR011124">
    <property type="entry name" value="Znf_CW"/>
</dbReference>
<feature type="domain" description="CW-type" evidence="8">
    <location>
        <begin position="412"/>
        <end position="464"/>
    </location>
</feature>
<comment type="subcellular location">
    <subcellularLocation>
        <location evidence="1">Nucleus</location>
    </subcellularLocation>
</comment>
<feature type="compositionally biased region" description="Acidic residues" evidence="7">
    <location>
        <begin position="458"/>
        <end position="469"/>
    </location>
</feature>
<feature type="compositionally biased region" description="Low complexity" evidence="7">
    <location>
        <begin position="889"/>
        <end position="901"/>
    </location>
</feature>
<evidence type="ECO:0000256" key="7">
    <source>
        <dbReference type="SAM" id="MobiDB-lite"/>
    </source>
</evidence>
<dbReference type="Ensembl" id="ENSSTUT00000017873.1">
    <property type="protein sequence ID" value="ENSSTUP00000016964.1"/>
    <property type="gene ID" value="ENSSTUG00000007695.1"/>
</dbReference>
<gene>
    <name evidence="9" type="primary">LOC115161141</name>
</gene>
<dbReference type="AlphaFoldDB" id="A0A673WY65"/>
<dbReference type="SUPFAM" id="SSF55874">
    <property type="entry name" value="ATPase domain of HSP90 chaperone/DNA topoisomerase II/histidine kinase"/>
    <property type="match status" value="1"/>
</dbReference>
<dbReference type="InterPro" id="IPR041006">
    <property type="entry name" value="Morc_S5"/>
</dbReference>
<dbReference type="InterPro" id="IPR045261">
    <property type="entry name" value="MORC_ATPase"/>
</dbReference>
<feature type="compositionally biased region" description="Pro residues" evidence="7">
    <location>
        <begin position="877"/>
        <end position="888"/>
    </location>
</feature>
<organism evidence="9 10">
    <name type="scientific">Salmo trutta</name>
    <name type="common">Brown trout</name>
    <dbReference type="NCBI Taxonomy" id="8032"/>
    <lineage>
        <taxon>Eukaryota</taxon>
        <taxon>Metazoa</taxon>
        <taxon>Chordata</taxon>
        <taxon>Craniata</taxon>
        <taxon>Vertebrata</taxon>
        <taxon>Euteleostomi</taxon>
        <taxon>Actinopterygii</taxon>
        <taxon>Neopterygii</taxon>
        <taxon>Teleostei</taxon>
        <taxon>Protacanthopterygii</taxon>
        <taxon>Salmoniformes</taxon>
        <taxon>Salmonidae</taxon>
        <taxon>Salmoninae</taxon>
        <taxon>Salmo</taxon>
    </lineage>
</organism>
<evidence type="ECO:0000256" key="5">
    <source>
        <dbReference type="ARBA" id="ARBA00023054"/>
    </source>
</evidence>
<dbReference type="GO" id="GO:0008270">
    <property type="term" value="F:zinc ion binding"/>
    <property type="evidence" value="ECO:0007669"/>
    <property type="project" value="UniProtKB-KW"/>
</dbReference>